<evidence type="ECO:0000256" key="2">
    <source>
        <dbReference type="ARBA" id="ARBA00008814"/>
    </source>
</evidence>
<dbReference type="PRINTS" id="PR01715">
    <property type="entry name" value="FERRIBNDNGPP"/>
</dbReference>
<organism evidence="8 9">
    <name type="scientific">Photobacterium sanguinicancri</name>
    <dbReference type="NCBI Taxonomy" id="875932"/>
    <lineage>
        <taxon>Bacteria</taxon>
        <taxon>Pseudomonadati</taxon>
        <taxon>Pseudomonadota</taxon>
        <taxon>Gammaproteobacteria</taxon>
        <taxon>Vibrionales</taxon>
        <taxon>Vibrionaceae</taxon>
        <taxon>Photobacterium</taxon>
    </lineage>
</organism>
<gene>
    <name evidence="8" type="ORF">Q4568_15690</name>
</gene>
<evidence type="ECO:0000313" key="8">
    <source>
        <dbReference type="EMBL" id="MDO6543988.1"/>
    </source>
</evidence>
<keyword evidence="4" id="KW-0408">Iron</keyword>
<feature type="signal peptide" evidence="6">
    <location>
        <begin position="1"/>
        <end position="18"/>
    </location>
</feature>
<dbReference type="Gene3D" id="3.40.50.1980">
    <property type="entry name" value="Nitrogenase molybdenum iron protein domain"/>
    <property type="match status" value="2"/>
</dbReference>
<keyword evidence="3" id="KW-0813">Transport</keyword>
<dbReference type="Pfam" id="PF01497">
    <property type="entry name" value="Peripla_BP_2"/>
    <property type="match status" value="1"/>
</dbReference>
<dbReference type="InterPro" id="IPR002491">
    <property type="entry name" value="ABC_transptr_periplasmic_BD"/>
</dbReference>
<dbReference type="PANTHER" id="PTHR30532:SF1">
    <property type="entry name" value="IRON(3+)-HYDROXAMATE-BINDING PROTEIN FHUD"/>
    <property type="match status" value="1"/>
</dbReference>
<reference evidence="8" key="1">
    <citation type="submission" date="2023-07" db="EMBL/GenBank/DDBJ databases">
        <title>Genome content predicts the carbon catabolic preferences of heterotrophic bacteria.</title>
        <authorList>
            <person name="Gralka M."/>
        </authorList>
    </citation>
    <scope>NUCLEOTIDE SEQUENCE</scope>
    <source>
        <strain evidence="8">G2M05</strain>
    </source>
</reference>
<evidence type="ECO:0000256" key="6">
    <source>
        <dbReference type="SAM" id="SignalP"/>
    </source>
</evidence>
<keyword evidence="5 6" id="KW-0732">Signal</keyword>
<accession>A0AAW7Y9J9</accession>
<evidence type="ECO:0000256" key="3">
    <source>
        <dbReference type="ARBA" id="ARBA00022448"/>
    </source>
</evidence>
<sequence length="303" mass="33646">MRLFLVALIVMLSAPAYAEFSSGTRYQHEAGSVQFESQPVKVVALDWALAETLLSIGITPYGVADVKGYREWVNSPELSEAVIDVGSRREPNLELLARMKPDLIVMSQHLSPAYEKLKNIAPTMVLSIYSDKKQPLIAAEMVTRRLGEVMGVSRQAEQVIADTEQVFQRNGDRLKQASLDERAVLMVRFIGDKHVRIHGEGSLASATLSKMGITNAWQDATNQWGFASAGMEGLAPYQQANVMYFGPLSDKYQQTIFTTPLWRAMAFSREQRVYALPAIWTFGSLQSAQRLSAQITTQLLAGQ</sequence>
<comment type="similarity">
    <text evidence="2">Belongs to the bacterial solute-binding protein 8 family.</text>
</comment>
<dbReference type="CDD" id="cd01146">
    <property type="entry name" value="FhuD"/>
    <property type="match status" value="1"/>
</dbReference>
<keyword evidence="4" id="KW-0410">Iron transport</keyword>
<evidence type="ECO:0000256" key="1">
    <source>
        <dbReference type="ARBA" id="ARBA00004196"/>
    </source>
</evidence>
<evidence type="ECO:0000313" key="9">
    <source>
        <dbReference type="Proteomes" id="UP001170624"/>
    </source>
</evidence>
<keyword evidence="4" id="KW-0406">Ion transport</keyword>
<name>A0AAW7Y9J9_9GAMM</name>
<comment type="caution">
    <text evidence="8">The sequence shown here is derived from an EMBL/GenBank/DDBJ whole genome shotgun (WGS) entry which is preliminary data.</text>
</comment>
<dbReference type="EMBL" id="JAUOPU010000018">
    <property type="protein sequence ID" value="MDO6543988.1"/>
    <property type="molecule type" value="Genomic_DNA"/>
</dbReference>
<comment type="subcellular location">
    <subcellularLocation>
        <location evidence="1">Cell envelope</location>
    </subcellularLocation>
</comment>
<dbReference type="GO" id="GO:1901678">
    <property type="term" value="P:iron coordination entity transport"/>
    <property type="evidence" value="ECO:0007669"/>
    <property type="project" value="UniProtKB-ARBA"/>
</dbReference>
<evidence type="ECO:0000259" key="7">
    <source>
        <dbReference type="PROSITE" id="PS50983"/>
    </source>
</evidence>
<dbReference type="GO" id="GO:0030288">
    <property type="term" value="C:outer membrane-bounded periplasmic space"/>
    <property type="evidence" value="ECO:0007669"/>
    <property type="project" value="TreeGrafter"/>
</dbReference>
<dbReference type="AlphaFoldDB" id="A0AAW7Y9J9"/>
<dbReference type="Proteomes" id="UP001170624">
    <property type="component" value="Unassembled WGS sequence"/>
</dbReference>
<dbReference type="PANTHER" id="PTHR30532">
    <property type="entry name" value="IRON III DICITRATE-BINDING PERIPLASMIC PROTEIN"/>
    <property type="match status" value="1"/>
</dbReference>
<feature type="domain" description="Fe/B12 periplasmic-binding" evidence="7">
    <location>
        <begin position="41"/>
        <end position="303"/>
    </location>
</feature>
<dbReference type="SUPFAM" id="SSF53807">
    <property type="entry name" value="Helical backbone' metal receptor"/>
    <property type="match status" value="1"/>
</dbReference>
<dbReference type="InterPro" id="IPR051313">
    <property type="entry name" value="Bact_iron-sidero_bind"/>
</dbReference>
<proteinExistence type="inferred from homology"/>
<feature type="chain" id="PRO_5043835407" evidence="6">
    <location>
        <begin position="19"/>
        <end position="303"/>
    </location>
</feature>
<evidence type="ECO:0000256" key="4">
    <source>
        <dbReference type="ARBA" id="ARBA00022496"/>
    </source>
</evidence>
<dbReference type="RefSeq" id="WP_303500410.1">
    <property type="nucleotide sequence ID" value="NZ_JAUOPU010000018.1"/>
</dbReference>
<evidence type="ECO:0000256" key="5">
    <source>
        <dbReference type="ARBA" id="ARBA00022729"/>
    </source>
</evidence>
<protein>
    <submittedName>
        <fullName evidence="8">ABC transporter substrate-binding protein</fullName>
    </submittedName>
</protein>
<dbReference type="PROSITE" id="PS50983">
    <property type="entry name" value="FE_B12_PBP"/>
    <property type="match status" value="1"/>
</dbReference>